<accession>A0A2W4XP47</accession>
<evidence type="ECO:0000313" key="2">
    <source>
        <dbReference type="Proteomes" id="UP000249794"/>
    </source>
</evidence>
<organism evidence="1 2">
    <name type="scientific">Phormidesmis priestleyi</name>
    <dbReference type="NCBI Taxonomy" id="268141"/>
    <lineage>
        <taxon>Bacteria</taxon>
        <taxon>Bacillati</taxon>
        <taxon>Cyanobacteriota</taxon>
        <taxon>Cyanophyceae</taxon>
        <taxon>Leptolyngbyales</taxon>
        <taxon>Leptolyngbyaceae</taxon>
        <taxon>Phormidesmis</taxon>
    </lineage>
</organism>
<name>A0A2W4XP47_9CYAN</name>
<comment type="caution">
    <text evidence="1">The sequence shown here is derived from an EMBL/GenBank/DDBJ whole genome shotgun (WGS) entry which is preliminary data.</text>
</comment>
<reference evidence="1 2" key="2">
    <citation type="submission" date="2018-06" db="EMBL/GenBank/DDBJ databases">
        <title>Metagenomic assembly of (sub)arctic Cyanobacteria and their associated microbiome from non-axenic cultures.</title>
        <authorList>
            <person name="Baurain D."/>
        </authorList>
    </citation>
    <scope>NUCLEOTIDE SEQUENCE [LARGE SCALE GENOMIC DNA]</scope>
    <source>
        <strain evidence="1">ULC027bin1</strain>
    </source>
</reference>
<dbReference type="AlphaFoldDB" id="A0A2W4XP47"/>
<proteinExistence type="predicted"/>
<protein>
    <submittedName>
        <fullName evidence="1">Uncharacterized protein</fullName>
    </submittedName>
</protein>
<dbReference type="Proteomes" id="UP000249794">
    <property type="component" value="Unassembled WGS sequence"/>
</dbReference>
<dbReference type="EMBL" id="QBMP01000025">
    <property type="protein sequence ID" value="PZO59280.1"/>
    <property type="molecule type" value="Genomic_DNA"/>
</dbReference>
<evidence type="ECO:0000313" key="1">
    <source>
        <dbReference type="EMBL" id="PZO59280.1"/>
    </source>
</evidence>
<sequence length="62" mass="7022">MTILLANTSADQGLNLRAHACQLPLVYVGASEFQLLIKFLPKDRQQRHNFPVKLPFCCFFAS</sequence>
<gene>
    <name evidence="1" type="ORF">DCF15_04185</name>
</gene>
<reference evidence="2" key="1">
    <citation type="submission" date="2018-04" db="EMBL/GenBank/DDBJ databases">
        <authorList>
            <person name="Cornet L."/>
        </authorList>
    </citation>
    <scope>NUCLEOTIDE SEQUENCE [LARGE SCALE GENOMIC DNA]</scope>
</reference>